<sequence>MFDCTLLDSLLDRFSSLDKIVRIIAYCLRFINSLKIQAPRTIAVNQTELHSALLIIVRQVQGRCFTEDIAKLHHTQLCSPALRKLAPFLDSQGVLRVGGRLTHAAMPYEV</sequence>
<gene>
    <name evidence="1" type="ORF">LPLAT_LOCUS11783</name>
</gene>
<keyword evidence="2" id="KW-1185">Reference proteome</keyword>
<reference evidence="1" key="1">
    <citation type="submission" date="2024-04" db="EMBL/GenBank/DDBJ databases">
        <authorList>
            <consortium name="Molecular Ecology Group"/>
        </authorList>
    </citation>
    <scope>NUCLEOTIDE SEQUENCE</scope>
</reference>
<dbReference type="Proteomes" id="UP001497644">
    <property type="component" value="Unassembled WGS sequence"/>
</dbReference>
<name>A0AAV2N133_9HYME</name>
<accession>A0AAV2N133</accession>
<dbReference type="PANTHER" id="PTHR47331">
    <property type="entry name" value="PHD-TYPE DOMAIN-CONTAINING PROTEIN"/>
    <property type="match status" value="1"/>
</dbReference>
<comment type="caution">
    <text evidence="1">The sequence shown here is derived from an EMBL/GenBank/DDBJ whole genome shotgun (WGS) entry which is preliminary data.</text>
</comment>
<evidence type="ECO:0000313" key="2">
    <source>
        <dbReference type="Proteomes" id="UP001497644"/>
    </source>
</evidence>
<protein>
    <submittedName>
        <fullName evidence="1">Uncharacterized protein</fullName>
    </submittedName>
</protein>
<dbReference type="AlphaFoldDB" id="A0AAV2N133"/>
<organism evidence="1 2">
    <name type="scientific">Lasius platythorax</name>
    <dbReference type="NCBI Taxonomy" id="488582"/>
    <lineage>
        <taxon>Eukaryota</taxon>
        <taxon>Metazoa</taxon>
        <taxon>Ecdysozoa</taxon>
        <taxon>Arthropoda</taxon>
        <taxon>Hexapoda</taxon>
        <taxon>Insecta</taxon>
        <taxon>Pterygota</taxon>
        <taxon>Neoptera</taxon>
        <taxon>Endopterygota</taxon>
        <taxon>Hymenoptera</taxon>
        <taxon>Apocrita</taxon>
        <taxon>Aculeata</taxon>
        <taxon>Formicoidea</taxon>
        <taxon>Formicidae</taxon>
        <taxon>Formicinae</taxon>
        <taxon>Lasius</taxon>
        <taxon>Lasius</taxon>
    </lineage>
</organism>
<evidence type="ECO:0000313" key="1">
    <source>
        <dbReference type="EMBL" id="CAL1672821.1"/>
    </source>
</evidence>
<proteinExistence type="predicted"/>
<dbReference type="EMBL" id="CAXIPU020000987">
    <property type="protein sequence ID" value="CAL1672821.1"/>
    <property type="molecule type" value="Genomic_DNA"/>
</dbReference>